<comment type="caution">
    <text evidence="2">The sequence shown here is derived from an EMBL/GenBank/DDBJ whole genome shotgun (WGS) entry which is preliminary data.</text>
</comment>
<sequence>MKRFSFPGRRRVDGPVADRGGTADDTAGNTADTVGRRIRAMGAAGRPPGPPVLRPQCRW</sequence>
<evidence type="ECO:0000313" key="2">
    <source>
        <dbReference type="EMBL" id="GAA2325337.1"/>
    </source>
</evidence>
<protein>
    <submittedName>
        <fullName evidence="2">Uncharacterized protein</fullName>
    </submittedName>
</protein>
<keyword evidence="3" id="KW-1185">Reference proteome</keyword>
<feature type="region of interest" description="Disordered" evidence="1">
    <location>
        <begin position="40"/>
        <end position="59"/>
    </location>
</feature>
<feature type="region of interest" description="Disordered" evidence="1">
    <location>
        <begin position="1"/>
        <end position="32"/>
    </location>
</feature>
<evidence type="ECO:0000313" key="3">
    <source>
        <dbReference type="Proteomes" id="UP001500253"/>
    </source>
</evidence>
<name>A0ABN3FB90_9ACTN</name>
<dbReference type="EMBL" id="BAAASD010000001">
    <property type="protein sequence ID" value="GAA2325337.1"/>
    <property type="molecule type" value="Genomic_DNA"/>
</dbReference>
<reference evidence="2 3" key="1">
    <citation type="journal article" date="2019" name="Int. J. Syst. Evol. Microbiol.">
        <title>The Global Catalogue of Microorganisms (GCM) 10K type strain sequencing project: providing services to taxonomists for standard genome sequencing and annotation.</title>
        <authorList>
            <consortium name="The Broad Institute Genomics Platform"/>
            <consortium name="The Broad Institute Genome Sequencing Center for Infectious Disease"/>
            <person name="Wu L."/>
            <person name="Ma J."/>
        </authorList>
    </citation>
    <scope>NUCLEOTIDE SEQUENCE [LARGE SCALE GENOMIC DNA]</scope>
    <source>
        <strain evidence="2 3">JCM 4316</strain>
    </source>
</reference>
<feature type="compositionally biased region" description="Low complexity" evidence="1">
    <location>
        <begin position="17"/>
        <end position="32"/>
    </location>
</feature>
<gene>
    <name evidence="2" type="ORF">GCM10010246_03120</name>
</gene>
<proteinExistence type="predicted"/>
<accession>A0ABN3FB90</accession>
<organism evidence="2 3">
    <name type="scientific">Streptomyces cuspidosporus</name>
    <dbReference type="NCBI Taxonomy" id="66882"/>
    <lineage>
        <taxon>Bacteria</taxon>
        <taxon>Bacillati</taxon>
        <taxon>Actinomycetota</taxon>
        <taxon>Actinomycetes</taxon>
        <taxon>Kitasatosporales</taxon>
        <taxon>Streptomycetaceae</taxon>
        <taxon>Streptomyces</taxon>
    </lineage>
</organism>
<dbReference type="Proteomes" id="UP001500253">
    <property type="component" value="Unassembled WGS sequence"/>
</dbReference>
<evidence type="ECO:0000256" key="1">
    <source>
        <dbReference type="SAM" id="MobiDB-lite"/>
    </source>
</evidence>